<proteinExistence type="predicted"/>
<dbReference type="CDD" id="cd00060">
    <property type="entry name" value="FHA"/>
    <property type="match status" value="1"/>
</dbReference>
<sequence length="365" mass="37658">MALHGIGQEDRTRRMATKLVNALARQRVLAKVVDTLVPALAVLVAYLLDGGTAALLSAGVVVLLYWIAVLAWESTTGRTPGNLALGLVTVSAAGTPPGFVAALVRALALGVSSIVPVIGPLALLISNTWDRDGQRRGWHDKLVGTYVLDVRAGRDPLRTGGLAGETVPSNPENEATGAAVASGSRQDHAFAAAGTPPRTEVPALSGSTAPGPPAPFAPIAPSSGWAPSTPGMDVELSPVPAEASAASSSGSGSGAAVDGQWVLVFDDGTEVEIAGQALIGRNPEPRPNEAVNYLINFADLNRSVSKTHVHLGFDQGAVWVTDRGSTNGSFLIDQTGSEQPLHPEVAMLLPGGSSVRFGDRRFTIR</sequence>
<evidence type="ECO:0000259" key="9">
    <source>
        <dbReference type="PROSITE" id="PS50006"/>
    </source>
</evidence>
<keyword evidence="4 8" id="KW-0812">Transmembrane</keyword>
<protein>
    <submittedName>
        <fullName evidence="10">FHA domain-containing protein</fullName>
    </submittedName>
</protein>
<dbReference type="InterPro" id="IPR000253">
    <property type="entry name" value="FHA_dom"/>
</dbReference>
<keyword evidence="6 8" id="KW-0472">Membrane</keyword>
<evidence type="ECO:0000256" key="2">
    <source>
        <dbReference type="ARBA" id="ARBA00022475"/>
    </source>
</evidence>
<evidence type="ECO:0000256" key="5">
    <source>
        <dbReference type="ARBA" id="ARBA00022989"/>
    </source>
</evidence>
<dbReference type="SUPFAM" id="SSF49879">
    <property type="entry name" value="SMAD/FHA domain"/>
    <property type="match status" value="1"/>
</dbReference>
<dbReference type="PANTHER" id="PTHR36115">
    <property type="entry name" value="PROLINE-RICH ANTIGEN HOMOLOG-RELATED"/>
    <property type="match status" value="1"/>
</dbReference>
<dbReference type="Gene3D" id="2.60.200.20">
    <property type="match status" value="1"/>
</dbReference>
<evidence type="ECO:0000313" key="10">
    <source>
        <dbReference type="EMBL" id="RJT80863.1"/>
    </source>
</evidence>
<keyword evidence="5 8" id="KW-1133">Transmembrane helix</keyword>
<dbReference type="PROSITE" id="PS50006">
    <property type="entry name" value="FHA_DOMAIN"/>
    <property type="match status" value="1"/>
</dbReference>
<reference evidence="10 11" key="1">
    <citation type="submission" date="2018-09" db="EMBL/GenBank/DDBJ databases">
        <title>Novel species of Arthrobacter.</title>
        <authorList>
            <person name="Liu Q."/>
            <person name="Xin Y.-H."/>
        </authorList>
    </citation>
    <scope>NUCLEOTIDE SEQUENCE [LARGE SCALE GENOMIC DNA]</scope>
    <source>
        <strain evidence="10 11">Hz2</strain>
    </source>
</reference>
<dbReference type="Proteomes" id="UP000272560">
    <property type="component" value="Unassembled WGS sequence"/>
</dbReference>
<feature type="domain" description="FHA" evidence="9">
    <location>
        <begin position="277"/>
        <end position="331"/>
    </location>
</feature>
<feature type="transmembrane region" description="Helical" evidence="8">
    <location>
        <begin position="83"/>
        <end position="100"/>
    </location>
</feature>
<dbReference type="Pfam" id="PF06271">
    <property type="entry name" value="RDD"/>
    <property type="match status" value="1"/>
</dbReference>
<evidence type="ECO:0000256" key="7">
    <source>
        <dbReference type="SAM" id="MobiDB-lite"/>
    </source>
</evidence>
<feature type="region of interest" description="Disordered" evidence="7">
    <location>
        <begin position="157"/>
        <end position="254"/>
    </location>
</feature>
<dbReference type="InterPro" id="IPR010432">
    <property type="entry name" value="RDD"/>
</dbReference>
<evidence type="ECO:0000313" key="11">
    <source>
        <dbReference type="Proteomes" id="UP000272560"/>
    </source>
</evidence>
<evidence type="ECO:0000256" key="3">
    <source>
        <dbReference type="ARBA" id="ARBA00022553"/>
    </source>
</evidence>
<dbReference type="Pfam" id="PF00498">
    <property type="entry name" value="FHA"/>
    <property type="match status" value="1"/>
</dbReference>
<gene>
    <name evidence="10" type="ORF">D6T63_06555</name>
</gene>
<feature type="transmembrane region" description="Helical" evidence="8">
    <location>
        <begin position="54"/>
        <end position="71"/>
    </location>
</feature>
<keyword evidence="2" id="KW-1003">Cell membrane</keyword>
<feature type="compositionally biased region" description="Low complexity" evidence="7">
    <location>
        <begin position="241"/>
        <end position="254"/>
    </location>
</feature>
<evidence type="ECO:0000256" key="6">
    <source>
        <dbReference type="ARBA" id="ARBA00023136"/>
    </source>
</evidence>
<organism evidence="10 11">
    <name type="scientific">Arthrobacter cheniae</name>
    <dbReference type="NCBI Taxonomy" id="1258888"/>
    <lineage>
        <taxon>Bacteria</taxon>
        <taxon>Bacillati</taxon>
        <taxon>Actinomycetota</taxon>
        <taxon>Actinomycetes</taxon>
        <taxon>Micrococcales</taxon>
        <taxon>Micrococcaceae</taxon>
        <taxon>Arthrobacter</taxon>
    </lineage>
</organism>
<dbReference type="EMBL" id="QZVT01000003">
    <property type="protein sequence ID" value="RJT80863.1"/>
    <property type="molecule type" value="Genomic_DNA"/>
</dbReference>
<keyword evidence="11" id="KW-1185">Reference proteome</keyword>
<evidence type="ECO:0000256" key="1">
    <source>
        <dbReference type="ARBA" id="ARBA00004651"/>
    </source>
</evidence>
<dbReference type="InterPro" id="IPR008984">
    <property type="entry name" value="SMAD_FHA_dom_sf"/>
</dbReference>
<feature type="transmembrane region" description="Helical" evidence="8">
    <location>
        <begin position="28"/>
        <end position="48"/>
    </location>
</feature>
<comment type="subcellular location">
    <subcellularLocation>
        <location evidence="1">Cell membrane</location>
        <topology evidence="1">Multi-pass membrane protein</topology>
    </subcellularLocation>
</comment>
<feature type="transmembrane region" description="Helical" evidence="8">
    <location>
        <begin position="106"/>
        <end position="126"/>
    </location>
</feature>
<dbReference type="InterPro" id="IPR051791">
    <property type="entry name" value="Pra-immunoreactive"/>
</dbReference>
<dbReference type="PANTHER" id="PTHR36115:SF6">
    <property type="entry name" value="PROLINE-RICH ANTIGEN HOMOLOG"/>
    <property type="match status" value="1"/>
</dbReference>
<comment type="caution">
    <text evidence="10">The sequence shown here is derived from an EMBL/GenBank/DDBJ whole genome shotgun (WGS) entry which is preliminary data.</text>
</comment>
<accession>A0A3A5M341</accession>
<dbReference type="OrthoDB" id="3254248at2"/>
<evidence type="ECO:0000256" key="8">
    <source>
        <dbReference type="SAM" id="Phobius"/>
    </source>
</evidence>
<evidence type="ECO:0000256" key="4">
    <source>
        <dbReference type="ARBA" id="ARBA00022692"/>
    </source>
</evidence>
<dbReference type="GO" id="GO:0005886">
    <property type="term" value="C:plasma membrane"/>
    <property type="evidence" value="ECO:0007669"/>
    <property type="project" value="UniProtKB-SubCell"/>
</dbReference>
<keyword evidence="3" id="KW-0597">Phosphoprotein</keyword>
<name>A0A3A5M341_9MICC</name>
<dbReference type="AlphaFoldDB" id="A0A3A5M341"/>